<dbReference type="Pfam" id="PF20181">
    <property type="entry name" value="DUF6544"/>
    <property type="match status" value="1"/>
</dbReference>
<comment type="caution">
    <text evidence="2">The sequence shown here is derived from an EMBL/GenBank/DDBJ whole genome shotgun (WGS) entry which is preliminary data.</text>
</comment>
<dbReference type="AlphaFoldDB" id="A0A497WR52"/>
<keyword evidence="1" id="KW-0812">Transmembrane</keyword>
<organism evidence="2 3">
    <name type="scientific">Litoreibacter meonggei</name>
    <dbReference type="NCBI Taxonomy" id="1049199"/>
    <lineage>
        <taxon>Bacteria</taxon>
        <taxon>Pseudomonadati</taxon>
        <taxon>Pseudomonadota</taxon>
        <taxon>Alphaproteobacteria</taxon>
        <taxon>Rhodobacterales</taxon>
        <taxon>Roseobacteraceae</taxon>
        <taxon>Litoreibacter</taxon>
    </lineage>
</organism>
<dbReference type="OrthoDB" id="3671061at2"/>
<reference evidence="2 3" key="1">
    <citation type="submission" date="2018-10" db="EMBL/GenBank/DDBJ databases">
        <title>Genomic Encyclopedia of Archaeal and Bacterial Type Strains, Phase II (KMG-II): from individual species to whole genera.</title>
        <authorList>
            <person name="Goeker M."/>
        </authorList>
    </citation>
    <scope>NUCLEOTIDE SEQUENCE [LARGE SCALE GENOMIC DNA]</scope>
    <source>
        <strain evidence="2 3">DSM 29466</strain>
    </source>
</reference>
<gene>
    <name evidence="2" type="ORF">BCF46_1439</name>
</gene>
<proteinExistence type="predicted"/>
<evidence type="ECO:0000256" key="1">
    <source>
        <dbReference type="SAM" id="Phobius"/>
    </source>
</evidence>
<name>A0A497WR52_9RHOB</name>
<accession>A0A497WR52</accession>
<feature type="transmembrane region" description="Helical" evidence="1">
    <location>
        <begin position="6"/>
        <end position="24"/>
    </location>
</feature>
<keyword evidence="1" id="KW-0472">Membrane</keyword>
<keyword evidence="3" id="KW-1185">Reference proteome</keyword>
<protein>
    <submittedName>
        <fullName evidence="2">Uncharacterized protein</fullName>
    </submittedName>
</protein>
<dbReference type="RefSeq" id="WP_121023010.1">
    <property type="nucleotide sequence ID" value="NZ_RCCE01000002.1"/>
</dbReference>
<dbReference type="EMBL" id="RCCE01000002">
    <property type="protein sequence ID" value="RLJ59291.1"/>
    <property type="molecule type" value="Genomic_DNA"/>
</dbReference>
<evidence type="ECO:0000313" key="2">
    <source>
        <dbReference type="EMBL" id="RLJ59291.1"/>
    </source>
</evidence>
<keyword evidence="1" id="KW-1133">Transmembrane helix</keyword>
<dbReference type="Proteomes" id="UP000269157">
    <property type="component" value="Unassembled WGS sequence"/>
</dbReference>
<evidence type="ECO:0000313" key="3">
    <source>
        <dbReference type="Proteomes" id="UP000269157"/>
    </source>
</evidence>
<dbReference type="InterPro" id="IPR046674">
    <property type="entry name" value="DUF6544"/>
</dbReference>
<sequence length="284" mass="31988">MDYVKIFLDVGLILLAIGICYLLVWRQLDHHSDRVEMRRLLRLQPTAPRVFSMDLVAELPEPARRFFSFTIADGTPLVTVAKVDTEGQFSLGSKEAPNYMDMRAEQVIAAPEGFVWKMAGGSGVMRMSGSDSAKWTRFWLAGLLPVARFGGNPNHRRAAFGRYIAEAVFWTPAALLPRDGVEWQDAGENKARVIVRHDGLEQAVDICVGEDGRPIWVAFSRWSDANAERTYRIQPFGGYLSKFQDVEGFRLPTHVEAGNQFGTDGYFPFYVIDVTKLSFPRVHP</sequence>